<accession>A0A1D2N7H1</accession>
<feature type="compositionally biased region" description="Polar residues" evidence="1">
    <location>
        <begin position="451"/>
        <end position="466"/>
    </location>
</feature>
<feature type="region of interest" description="Disordered" evidence="1">
    <location>
        <begin position="438"/>
        <end position="506"/>
    </location>
</feature>
<dbReference type="Proteomes" id="UP000094527">
    <property type="component" value="Unassembled WGS sequence"/>
</dbReference>
<dbReference type="OrthoDB" id="6020543at2759"/>
<name>A0A1D2N7H1_ORCCI</name>
<organism evidence="2 3">
    <name type="scientific">Orchesella cincta</name>
    <name type="common">Springtail</name>
    <name type="synonym">Podura cincta</name>
    <dbReference type="NCBI Taxonomy" id="48709"/>
    <lineage>
        <taxon>Eukaryota</taxon>
        <taxon>Metazoa</taxon>
        <taxon>Ecdysozoa</taxon>
        <taxon>Arthropoda</taxon>
        <taxon>Hexapoda</taxon>
        <taxon>Collembola</taxon>
        <taxon>Entomobryomorpha</taxon>
        <taxon>Entomobryoidea</taxon>
        <taxon>Orchesellidae</taxon>
        <taxon>Orchesellinae</taxon>
        <taxon>Orchesella</taxon>
    </lineage>
</organism>
<dbReference type="STRING" id="48709.A0A1D2N7H1"/>
<keyword evidence="3" id="KW-1185">Reference proteome</keyword>
<dbReference type="EMBL" id="LJIJ01000167">
    <property type="protein sequence ID" value="ODN01191.1"/>
    <property type="molecule type" value="Genomic_DNA"/>
</dbReference>
<evidence type="ECO:0000313" key="3">
    <source>
        <dbReference type="Proteomes" id="UP000094527"/>
    </source>
</evidence>
<gene>
    <name evidence="2" type="ORF">Ocin01_05490</name>
</gene>
<feature type="compositionally biased region" description="Polar residues" evidence="1">
    <location>
        <begin position="475"/>
        <end position="484"/>
    </location>
</feature>
<sequence>FKGPLNVIKDKITLSGYSAGGAMAQMLQISYSSLFSGIAVFSHSYYRCGPANGDIDDYDRYCTTLFNFTASQMWDPKMVHQDIQEYFNKSLIEDPKNLMGKRLYVYTGLRNVLFTPRTSLNILAVYEPYIGSLDNILTRVQDATQLLPSNTYGAPCTQNTEETHFIGNCGFSGVTEAMNFLLFDNYDRKEAFTTFNVSRGNVSEFNQTEFTKDLADHNMDEIGYYYIPQQCKQADKQCYLHFYFHGCFVGREFNGPAHIENSGLLELAERKGIIMIFPQAKSSPKNPIGCWDTFGVAGKYYATQQGPQVSALKRMLDKILNLQPTPSIQLLPPGPPLDVKALSSSRLSIAILPPNNSTTTSQIPVSFSNSTITQLLANNSSRLVLLITPTGAQLSVANSSTPQLPPLGNSTITQVTQLSAPTNSSRLIATVFIRRPASSSSTSSTSTTTTQLPASNSSTTPPTAVSSGKLKSLRNGRQTISNTYLPPKESSGPSLKKARLSKYYPS</sequence>
<dbReference type="OMA" id="RENTIGC"/>
<evidence type="ECO:0000313" key="2">
    <source>
        <dbReference type="EMBL" id="ODN01191.1"/>
    </source>
</evidence>
<evidence type="ECO:0000256" key="1">
    <source>
        <dbReference type="SAM" id="MobiDB-lite"/>
    </source>
</evidence>
<feature type="compositionally biased region" description="Low complexity" evidence="1">
    <location>
        <begin position="438"/>
        <end position="450"/>
    </location>
</feature>
<dbReference type="AlphaFoldDB" id="A0A1D2N7H1"/>
<comment type="caution">
    <text evidence="2">The sequence shown here is derived from an EMBL/GenBank/DDBJ whole genome shotgun (WGS) entry which is preliminary data.</text>
</comment>
<proteinExistence type="predicted"/>
<protein>
    <submittedName>
        <fullName evidence="2">Uncharacterized protein</fullName>
    </submittedName>
</protein>
<dbReference type="Gene3D" id="3.40.50.1820">
    <property type="entry name" value="alpha/beta hydrolase"/>
    <property type="match status" value="1"/>
</dbReference>
<feature type="non-terminal residue" evidence="2">
    <location>
        <position position="1"/>
    </location>
</feature>
<dbReference type="InterPro" id="IPR029058">
    <property type="entry name" value="AB_hydrolase_fold"/>
</dbReference>
<dbReference type="SUPFAM" id="SSF53474">
    <property type="entry name" value="alpha/beta-Hydrolases"/>
    <property type="match status" value="1"/>
</dbReference>
<reference evidence="2 3" key="1">
    <citation type="journal article" date="2016" name="Genome Biol. Evol.">
        <title>Gene Family Evolution Reflects Adaptation to Soil Environmental Stressors in the Genome of the Collembolan Orchesella cincta.</title>
        <authorList>
            <person name="Faddeeva-Vakhrusheva A."/>
            <person name="Derks M.F."/>
            <person name="Anvar S.Y."/>
            <person name="Agamennone V."/>
            <person name="Suring W."/>
            <person name="Smit S."/>
            <person name="van Straalen N.M."/>
            <person name="Roelofs D."/>
        </authorList>
    </citation>
    <scope>NUCLEOTIDE SEQUENCE [LARGE SCALE GENOMIC DNA]</scope>
    <source>
        <tissue evidence="2">Mixed pool</tissue>
    </source>
</reference>